<reference evidence="3 4" key="1">
    <citation type="submission" date="2024-01" db="EMBL/GenBank/DDBJ databases">
        <title>Seven novel Bacillus-like species.</title>
        <authorList>
            <person name="Liu G."/>
        </authorList>
    </citation>
    <scope>NUCLEOTIDE SEQUENCE [LARGE SCALE GENOMIC DNA]</scope>
    <source>
        <strain evidence="3 4">FJAT-51639</strain>
    </source>
</reference>
<keyword evidence="4" id="KW-1185">Reference proteome</keyword>
<dbReference type="PRINTS" id="PR00081">
    <property type="entry name" value="GDHRDH"/>
</dbReference>
<dbReference type="InterPro" id="IPR002347">
    <property type="entry name" value="SDR_fam"/>
</dbReference>
<gene>
    <name evidence="3" type="ORF">WAZ07_23115</name>
</gene>
<evidence type="ECO:0000313" key="4">
    <source>
        <dbReference type="Proteomes" id="UP001372526"/>
    </source>
</evidence>
<sequence>MKQQQYVIRTEKIPVQFPPQHQPFHPGFEYLMVPRPISESSTYRAAGKLQGKVAIISGGDSGIGRAVAYAFAKEGANIVIAYLNEHIDALETKQRVEQLGQRCLVIAGDLGQEKTSHQVVQQTLYAFGKVDIIVNNCAESFPKERITEITGEQLLRVFQSNVFSFFYLTKAALPYLKQGSSIINTGSASAYEGQQGNLDYATSKGAIITFTRSLALDLINDGIRVNGVSPGPIWTPIIPSSFPAEQMMSFGYGTPMRRAGQPYELAPAYVYLASNDSSYVTGQIIHVNGGMRTSS</sequence>
<dbReference type="Gene3D" id="3.40.50.720">
    <property type="entry name" value="NAD(P)-binding Rossmann-like Domain"/>
    <property type="match status" value="1"/>
</dbReference>
<evidence type="ECO:0000256" key="2">
    <source>
        <dbReference type="ARBA" id="ARBA00023002"/>
    </source>
</evidence>
<dbReference type="Proteomes" id="UP001372526">
    <property type="component" value="Unassembled WGS sequence"/>
</dbReference>
<dbReference type="SUPFAM" id="SSF51735">
    <property type="entry name" value="NAD(P)-binding Rossmann-fold domains"/>
    <property type="match status" value="1"/>
</dbReference>
<dbReference type="RefSeq" id="WP_336474335.1">
    <property type="nucleotide sequence ID" value="NZ_JBAWSX010000021.1"/>
</dbReference>
<protein>
    <submittedName>
        <fullName evidence="3">SDR family oxidoreductase</fullName>
    </submittedName>
</protein>
<evidence type="ECO:0000256" key="1">
    <source>
        <dbReference type="ARBA" id="ARBA00006484"/>
    </source>
</evidence>
<evidence type="ECO:0000313" key="3">
    <source>
        <dbReference type="EMBL" id="MEI4804054.1"/>
    </source>
</evidence>
<name>A0ABU8FMY3_9BACI</name>
<keyword evidence="2" id="KW-0560">Oxidoreductase</keyword>
<accession>A0ABU8FMY3</accession>
<dbReference type="PROSITE" id="PS00061">
    <property type="entry name" value="ADH_SHORT"/>
    <property type="match status" value="1"/>
</dbReference>
<comment type="caution">
    <text evidence="3">The sequence shown here is derived from an EMBL/GenBank/DDBJ whole genome shotgun (WGS) entry which is preliminary data.</text>
</comment>
<dbReference type="InterPro" id="IPR020904">
    <property type="entry name" value="Sc_DH/Rdtase_CS"/>
</dbReference>
<dbReference type="EMBL" id="JBAWSX010000021">
    <property type="protein sequence ID" value="MEI4804054.1"/>
    <property type="molecule type" value="Genomic_DNA"/>
</dbReference>
<organism evidence="3 4">
    <name type="scientific">Bacillus bruguierae</name>
    <dbReference type="NCBI Taxonomy" id="3127667"/>
    <lineage>
        <taxon>Bacteria</taxon>
        <taxon>Bacillati</taxon>
        <taxon>Bacillota</taxon>
        <taxon>Bacilli</taxon>
        <taxon>Bacillales</taxon>
        <taxon>Bacillaceae</taxon>
        <taxon>Bacillus</taxon>
    </lineage>
</organism>
<dbReference type="Pfam" id="PF13561">
    <property type="entry name" value="adh_short_C2"/>
    <property type="match status" value="1"/>
</dbReference>
<dbReference type="InterPro" id="IPR036291">
    <property type="entry name" value="NAD(P)-bd_dom_sf"/>
</dbReference>
<dbReference type="PANTHER" id="PTHR48107:SF16">
    <property type="entry name" value="NADPH-DEPENDENT ALDEHYDE REDUCTASE 1, CHLOROPLASTIC"/>
    <property type="match status" value="1"/>
</dbReference>
<dbReference type="PRINTS" id="PR00080">
    <property type="entry name" value="SDRFAMILY"/>
</dbReference>
<comment type="similarity">
    <text evidence="1">Belongs to the short-chain dehydrogenases/reductases (SDR) family.</text>
</comment>
<proteinExistence type="inferred from homology"/>
<dbReference type="PANTHER" id="PTHR48107">
    <property type="entry name" value="NADPH-DEPENDENT ALDEHYDE REDUCTASE-LIKE PROTEIN, CHLOROPLASTIC-RELATED"/>
    <property type="match status" value="1"/>
</dbReference>